<reference evidence="3" key="1">
    <citation type="submission" date="2009-10" db="EMBL/GenBank/DDBJ databases">
        <title>Diversity of trophic interactions inside an arsenic-rich microbial ecosystem.</title>
        <authorList>
            <person name="Bertin P.N."/>
            <person name="Heinrich-Salmeron A."/>
            <person name="Pelletier E."/>
            <person name="Goulhen-Chollet F."/>
            <person name="Arsene-Ploetze F."/>
            <person name="Gallien S."/>
            <person name="Calteau A."/>
            <person name="Vallenet D."/>
            <person name="Casiot C."/>
            <person name="Chane-Woon-Ming B."/>
            <person name="Giloteaux L."/>
            <person name="Barakat M."/>
            <person name="Bonnefoy V."/>
            <person name="Bruneel O."/>
            <person name="Chandler M."/>
            <person name="Cleiss J."/>
            <person name="Duran R."/>
            <person name="Elbaz-Poulichet F."/>
            <person name="Fonknechten N."/>
            <person name="Lauga B."/>
            <person name="Mornico D."/>
            <person name="Ortet P."/>
            <person name="Schaeffer C."/>
            <person name="Siguier P."/>
            <person name="Alexander Thil Smith A."/>
            <person name="Van Dorsselaer A."/>
            <person name="Weissenbach J."/>
            <person name="Medigue C."/>
            <person name="Le Paslier D."/>
        </authorList>
    </citation>
    <scope>NUCLEOTIDE SEQUENCE</scope>
</reference>
<dbReference type="Pfam" id="PF01026">
    <property type="entry name" value="TatD_DNase"/>
    <property type="match status" value="1"/>
</dbReference>
<dbReference type="PANTHER" id="PTHR46124">
    <property type="entry name" value="D-AMINOACYL-TRNA DEACYLASE"/>
    <property type="match status" value="1"/>
</dbReference>
<accession>E6QJW3</accession>
<evidence type="ECO:0000256" key="2">
    <source>
        <dbReference type="ARBA" id="ARBA00022801"/>
    </source>
</evidence>
<dbReference type="EMBL" id="CABQ01000103">
    <property type="protein sequence ID" value="CBI07530.1"/>
    <property type="molecule type" value="Genomic_DNA"/>
</dbReference>
<keyword evidence="1" id="KW-0479">Metal-binding</keyword>
<gene>
    <name evidence="3" type="ORF">CARN6_0879</name>
</gene>
<dbReference type="FunFam" id="3.20.20.140:FF:000005">
    <property type="entry name" value="TatD family hydrolase"/>
    <property type="match status" value="1"/>
</dbReference>
<dbReference type="PANTHER" id="PTHR46124:SF2">
    <property type="entry name" value="D-AMINOACYL-TRNA DEACYLASE"/>
    <property type="match status" value="1"/>
</dbReference>
<dbReference type="GO" id="GO:0004536">
    <property type="term" value="F:DNA nuclease activity"/>
    <property type="evidence" value="ECO:0007669"/>
    <property type="project" value="InterPro"/>
</dbReference>
<dbReference type="InterPro" id="IPR015991">
    <property type="entry name" value="TatD/YcfH-like"/>
</dbReference>
<keyword evidence="2" id="KW-0378">Hydrolase</keyword>
<dbReference type="PROSITE" id="PS01091">
    <property type="entry name" value="TATD_3"/>
    <property type="match status" value="1"/>
</dbReference>
<dbReference type="InterPro" id="IPR001130">
    <property type="entry name" value="TatD-like"/>
</dbReference>
<protein>
    <submittedName>
        <fullName evidence="3">TatD-related deoxyribonuclease</fullName>
    </submittedName>
</protein>
<sequence>MLIDSHAHLDSERYAGELDAVLRRAWASGVGGVLAIGIGEGPDEMHHALEICREFAGQAGVPQLWASAGIYPHSTHLADAEALAKLDGLLAEPEVIACGEIGLDYYHDGTPHAVQARAFVNQMEIAARRRRPILIHCRPADGDDQCWVDTLRLLEAHWKPTALGGILHCFSGTLEQAERAMEMGFRISFAGQITYPKAQPLRDAAQRIPLDRLLVETDAPYLAPIPYRGQRNEPCRVALTAAMLAEIKGISVEELGLATTKNFSTLFGLALGV</sequence>
<dbReference type="SUPFAM" id="SSF51556">
    <property type="entry name" value="Metallo-dependent hydrolases"/>
    <property type="match status" value="1"/>
</dbReference>
<dbReference type="CDD" id="cd01310">
    <property type="entry name" value="TatD_DNAse"/>
    <property type="match status" value="1"/>
</dbReference>
<evidence type="ECO:0000313" key="3">
    <source>
        <dbReference type="EMBL" id="CBI07530.1"/>
    </source>
</evidence>
<dbReference type="GO" id="GO:0016788">
    <property type="term" value="F:hydrolase activity, acting on ester bonds"/>
    <property type="evidence" value="ECO:0007669"/>
    <property type="project" value="InterPro"/>
</dbReference>
<dbReference type="InterPro" id="IPR018228">
    <property type="entry name" value="DNase_TatD-rel_CS"/>
</dbReference>
<organism evidence="3">
    <name type="scientific">mine drainage metagenome</name>
    <dbReference type="NCBI Taxonomy" id="410659"/>
    <lineage>
        <taxon>unclassified sequences</taxon>
        <taxon>metagenomes</taxon>
        <taxon>ecological metagenomes</taxon>
    </lineage>
</organism>
<evidence type="ECO:0000256" key="1">
    <source>
        <dbReference type="ARBA" id="ARBA00022723"/>
    </source>
</evidence>
<dbReference type="AlphaFoldDB" id="E6QJW3"/>
<dbReference type="GO" id="GO:0005829">
    <property type="term" value="C:cytosol"/>
    <property type="evidence" value="ECO:0007669"/>
    <property type="project" value="TreeGrafter"/>
</dbReference>
<dbReference type="PIRSF" id="PIRSF005902">
    <property type="entry name" value="DNase_TatD"/>
    <property type="match status" value="1"/>
</dbReference>
<comment type="caution">
    <text evidence="3">The sequence shown here is derived from an EMBL/GenBank/DDBJ whole genome shotgun (WGS) entry which is preliminary data.</text>
</comment>
<name>E6QJW3_9ZZZZ</name>
<dbReference type="Gene3D" id="3.20.20.140">
    <property type="entry name" value="Metal-dependent hydrolases"/>
    <property type="match status" value="1"/>
</dbReference>
<proteinExistence type="predicted"/>
<dbReference type="InterPro" id="IPR032466">
    <property type="entry name" value="Metal_Hydrolase"/>
</dbReference>
<dbReference type="PROSITE" id="PS01137">
    <property type="entry name" value="TATD_1"/>
    <property type="match status" value="1"/>
</dbReference>
<dbReference type="GO" id="GO:0046872">
    <property type="term" value="F:metal ion binding"/>
    <property type="evidence" value="ECO:0007669"/>
    <property type="project" value="UniProtKB-KW"/>
</dbReference>
<dbReference type="NCBIfam" id="TIGR00010">
    <property type="entry name" value="YchF/TatD family DNA exonuclease"/>
    <property type="match status" value="1"/>
</dbReference>